<dbReference type="EMBL" id="MLCO01000032">
    <property type="protein sequence ID" value="ONG56963.1"/>
    <property type="molecule type" value="Genomic_DNA"/>
</dbReference>
<dbReference type="SUPFAM" id="SSF88874">
    <property type="entry name" value="Receptor-binding domain of short tail fibre protein gp12"/>
    <property type="match status" value="1"/>
</dbReference>
<comment type="caution">
    <text evidence="2">The sequence shown here is derived from an EMBL/GenBank/DDBJ whole genome shotgun (WGS) entry which is preliminary data.</text>
</comment>
<evidence type="ECO:0000313" key="2">
    <source>
        <dbReference type="EMBL" id="ONG56963.1"/>
    </source>
</evidence>
<feature type="domain" description="Phage tail collar" evidence="1">
    <location>
        <begin position="214"/>
        <end position="273"/>
    </location>
</feature>
<dbReference type="AlphaFoldDB" id="A0A1V2H5U5"/>
<gene>
    <name evidence="2" type="ORF">BKE38_05050</name>
</gene>
<protein>
    <recommendedName>
        <fullName evidence="1">Phage tail collar domain-containing protein</fullName>
    </recommendedName>
</protein>
<sequence length="406" mass="41568">MLRDLVEEIVNAPGSSATINLAGPPTGRKAWISASTFSDGDQAYYVLTDNGSNWEWGVATLAAGSPNTLTRTTVRGNSAGTTSRLTFTGTCRVYNWAISTAVAIRLANGAISLGGDALGGAIWCNTAGGTANAITVSPAVALAGNTAGAAVEFVATLTNTSTATLAVGALGALPLIRQTSALLRPGDISAGQLIRAICDGFSWRLAHAITREIGELVPYTGGDLPPGYLWPDGRNVNRADYPALNARYAAGGYPHGTGNGTTTFTLPDRRGRVMIGRDNMGGTSAGRLASTIGNASASQLNFSGGDDRTPAHTHGITQTPHAHTYSQVAHAHNYDQVIPTVAKLLAGPNDVNVIAGVNNGATSSVPASITIQPENANITVNSSGAGVSQNLPPFSIDNFILYVGGA</sequence>
<keyword evidence="3" id="KW-1185">Reference proteome</keyword>
<dbReference type="Proteomes" id="UP000188879">
    <property type="component" value="Unassembled WGS sequence"/>
</dbReference>
<reference evidence="2 3" key="1">
    <citation type="submission" date="2016-10" db="EMBL/GenBank/DDBJ databases">
        <title>Draft Genome sequence of Roseomonas sp. strain M3.</title>
        <authorList>
            <person name="Subhash Y."/>
            <person name="Lee S."/>
        </authorList>
    </citation>
    <scope>NUCLEOTIDE SEQUENCE [LARGE SCALE GENOMIC DNA]</scope>
    <source>
        <strain evidence="2 3">M3</strain>
    </source>
</reference>
<dbReference type="Gene3D" id="3.90.1340.10">
    <property type="entry name" value="Phage tail collar domain"/>
    <property type="match status" value="1"/>
</dbReference>
<dbReference type="InterPro" id="IPR037053">
    <property type="entry name" value="Phage_tail_collar_dom_sf"/>
</dbReference>
<proteinExistence type="predicted"/>
<dbReference type="InterPro" id="IPR011083">
    <property type="entry name" value="Phage_tail_collar_dom"/>
</dbReference>
<evidence type="ECO:0000313" key="3">
    <source>
        <dbReference type="Proteomes" id="UP000188879"/>
    </source>
</evidence>
<organism evidence="2 3">
    <name type="scientific">Teichococcus deserti</name>
    <dbReference type="NCBI Taxonomy" id="1817963"/>
    <lineage>
        <taxon>Bacteria</taxon>
        <taxon>Pseudomonadati</taxon>
        <taxon>Pseudomonadota</taxon>
        <taxon>Alphaproteobacteria</taxon>
        <taxon>Acetobacterales</taxon>
        <taxon>Roseomonadaceae</taxon>
        <taxon>Roseomonas</taxon>
    </lineage>
</organism>
<dbReference type="OrthoDB" id="7225292at2"/>
<dbReference type="RefSeq" id="WP_076956297.1">
    <property type="nucleotide sequence ID" value="NZ_MLCO01000032.1"/>
</dbReference>
<accession>A0A1V2H5U5</accession>
<evidence type="ECO:0000259" key="1">
    <source>
        <dbReference type="Pfam" id="PF07484"/>
    </source>
</evidence>
<dbReference type="Pfam" id="PF07484">
    <property type="entry name" value="Collar"/>
    <property type="match status" value="1"/>
</dbReference>
<name>A0A1V2H5U5_9PROT</name>